<dbReference type="RefSeq" id="WP_076379281.1">
    <property type="nucleotide sequence ID" value="NZ_AP017422.1"/>
</dbReference>
<keyword evidence="3" id="KW-1185">Reference proteome</keyword>
<evidence type="ECO:0000256" key="1">
    <source>
        <dbReference type="SAM" id="SignalP"/>
    </source>
</evidence>
<evidence type="ECO:0008006" key="4">
    <source>
        <dbReference type="Google" id="ProtNLM"/>
    </source>
</evidence>
<dbReference type="OrthoDB" id="651756at2"/>
<organism evidence="2 3">
    <name type="scientific">Filimonas lacunae</name>
    <dbReference type="NCBI Taxonomy" id="477680"/>
    <lineage>
        <taxon>Bacteria</taxon>
        <taxon>Pseudomonadati</taxon>
        <taxon>Bacteroidota</taxon>
        <taxon>Chitinophagia</taxon>
        <taxon>Chitinophagales</taxon>
        <taxon>Chitinophagaceae</taxon>
        <taxon>Filimonas</taxon>
    </lineage>
</organism>
<evidence type="ECO:0000313" key="3">
    <source>
        <dbReference type="Proteomes" id="UP000186917"/>
    </source>
</evidence>
<accession>A0A1N7PGQ9</accession>
<feature type="chain" id="PRO_5012297811" description="Outer membrane lipoprotein-sorting protein" evidence="1">
    <location>
        <begin position="18"/>
        <end position="249"/>
    </location>
</feature>
<reference evidence="3" key="1">
    <citation type="submission" date="2017-01" db="EMBL/GenBank/DDBJ databases">
        <authorList>
            <person name="Varghese N."/>
            <person name="Submissions S."/>
        </authorList>
    </citation>
    <scope>NUCLEOTIDE SEQUENCE [LARGE SCALE GENOMIC DNA]</scope>
    <source>
        <strain evidence="3">DSM 21054</strain>
    </source>
</reference>
<keyword evidence="1" id="KW-0732">Signal</keyword>
<dbReference type="EMBL" id="FTOR01000003">
    <property type="protein sequence ID" value="SIT09804.1"/>
    <property type="molecule type" value="Genomic_DNA"/>
</dbReference>
<dbReference type="STRING" id="477680.SAMN05421788_103472"/>
<protein>
    <recommendedName>
        <fullName evidence="4">Outer membrane lipoprotein-sorting protein</fullName>
    </recommendedName>
</protein>
<sequence length="249" mass="27362">MKAFLLFMGLWVAQLQAVGADIDPYMIFTKIQQAYSGAGYISFNMHYKYAAKATPAILTDSLEGRAVIHGNNYYVVLDNVENMANDRHVFQVFPKESVIVLSNRTAANQSNAALPGMLPDTAMIRKNGLLLTAVENGKNYQLTITFPARHTYKKITLLVAANSGYIQKAIYEVASDALANGEIAKQEGGNQQSGLSGEDALVTVLYSDYSTAAIDESIFTDERFVVQENTEKKPASKYAGYTIYNTNPK</sequence>
<name>A0A1N7PGQ9_9BACT</name>
<dbReference type="AlphaFoldDB" id="A0A1N7PGQ9"/>
<feature type="signal peptide" evidence="1">
    <location>
        <begin position="1"/>
        <end position="17"/>
    </location>
</feature>
<dbReference type="Proteomes" id="UP000186917">
    <property type="component" value="Unassembled WGS sequence"/>
</dbReference>
<gene>
    <name evidence="2" type="ORF">SAMN05421788_103472</name>
</gene>
<evidence type="ECO:0000313" key="2">
    <source>
        <dbReference type="EMBL" id="SIT09804.1"/>
    </source>
</evidence>
<proteinExistence type="predicted"/>